<dbReference type="Pfam" id="PF01420">
    <property type="entry name" value="Methylase_S"/>
    <property type="match status" value="1"/>
</dbReference>
<accession>A0A097STD3</accession>
<dbReference type="SUPFAM" id="SSF116734">
    <property type="entry name" value="DNA methylase specificity domain"/>
    <property type="match status" value="1"/>
</dbReference>
<comment type="subunit">
    <text evidence="4">The methyltransferase is composed of M and S polypeptides.</text>
</comment>
<name>A0A097STD3_9BACT</name>
<dbReference type="Gene3D" id="3.90.220.20">
    <property type="entry name" value="DNA methylase specificity domains"/>
    <property type="match status" value="1"/>
</dbReference>
<dbReference type="PANTHER" id="PTHR43140">
    <property type="entry name" value="TYPE-1 RESTRICTION ENZYME ECOKI SPECIFICITY PROTEIN"/>
    <property type="match status" value="1"/>
</dbReference>
<dbReference type="EMBL" id="CP007711">
    <property type="protein sequence ID" value="AIV03856.1"/>
    <property type="molecule type" value="Genomic_DNA"/>
</dbReference>
<dbReference type="GO" id="GO:0003677">
    <property type="term" value="F:DNA binding"/>
    <property type="evidence" value="ECO:0007669"/>
    <property type="project" value="UniProtKB-KW"/>
</dbReference>
<evidence type="ECO:0000313" key="6">
    <source>
        <dbReference type="EMBL" id="AIV03856.1"/>
    </source>
</evidence>
<dbReference type="GO" id="GO:0009307">
    <property type="term" value="P:DNA restriction-modification system"/>
    <property type="evidence" value="ECO:0007669"/>
    <property type="project" value="UniProtKB-KW"/>
</dbReference>
<dbReference type="PANTHER" id="PTHR43140:SF1">
    <property type="entry name" value="TYPE I RESTRICTION ENZYME ECOKI SPECIFICITY SUBUNIT"/>
    <property type="match status" value="1"/>
</dbReference>
<dbReference type="AlphaFoldDB" id="A0A097STD3"/>
<dbReference type="STRING" id="1318617.MGM1_4920"/>
<evidence type="ECO:0000256" key="1">
    <source>
        <dbReference type="ARBA" id="ARBA00010923"/>
    </source>
</evidence>
<reference evidence="6 7" key="1">
    <citation type="journal article" date="2014" name="PLoS ONE">
        <title>An emerging Mycoplasma associated with trichomoniasis, vaginal infection and disease.</title>
        <authorList>
            <consortium name="Vaginal Microbiome Consortium"/>
            <person name="Fettweis J.M."/>
            <person name="Serrano M.G."/>
            <person name="Huang B."/>
            <person name="Brooks J.P."/>
            <person name="Glascock A.L."/>
            <person name="Sheth N.U."/>
            <person name="Strauss J.F.III."/>
            <person name="Jefferson K.K."/>
            <person name="Buck G.A."/>
        </authorList>
    </citation>
    <scope>NUCLEOTIDE SEQUENCE [LARGE SCALE GENOMIC DNA]</scope>
    <source>
        <strain evidence="6 7">VCU_M1</strain>
    </source>
</reference>
<keyword evidence="7" id="KW-1185">Reference proteome</keyword>
<evidence type="ECO:0000313" key="7">
    <source>
        <dbReference type="Proteomes" id="UP000030066"/>
    </source>
</evidence>
<comment type="similarity">
    <text evidence="1">Belongs to the type-I restriction system S methylase family.</text>
</comment>
<dbReference type="InterPro" id="IPR044946">
    <property type="entry name" value="Restrct_endonuc_typeI_TRD_sf"/>
</dbReference>
<dbReference type="HOGENOM" id="CLU_1308245_0_0_14"/>
<proteinExistence type="inferred from homology"/>
<evidence type="ECO:0000256" key="3">
    <source>
        <dbReference type="ARBA" id="ARBA00023125"/>
    </source>
</evidence>
<evidence type="ECO:0000256" key="4">
    <source>
        <dbReference type="ARBA" id="ARBA00038652"/>
    </source>
</evidence>
<dbReference type="KEGG" id="mgj:MGM1_4920"/>
<dbReference type="InterPro" id="IPR000055">
    <property type="entry name" value="Restrct_endonuc_typeI_TRD"/>
</dbReference>
<keyword evidence="2" id="KW-0680">Restriction system</keyword>
<sequence>MKKMKFSEVFSCFEGINLSKCKLVNKENGVGVLSIKNTNFDTNKINLNKCVYINMQNDNHFLKKYDILIDVKNICLGNVFQIKEDLNYLIDNSFIILRPKNVDSSFLFHFLSSENFINQLKKQLNVSNSKKITISALNNIDIQLPSEEIQNKIANVLDAINELKFSVADELCARKSQYQHYSKILLSLNSLNGSMWEQSNPHTHTQLKKK</sequence>
<protein>
    <submittedName>
        <fullName evidence="6">Type I restriction modification DNA specificity domain protein</fullName>
    </submittedName>
</protein>
<gene>
    <name evidence="6" type="ORF">MGM1_4920</name>
</gene>
<keyword evidence="3" id="KW-0238">DNA-binding</keyword>
<feature type="domain" description="Type I restriction modification DNA specificity" evidence="5">
    <location>
        <begin position="5"/>
        <end position="162"/>
    </location>
</feature>
<dbReference type="InterPro" id="IPR051212">
    <property type="entry name" value="Type-I_RE_S_subunit"/>
</dbReference>
<dbReference type="Proteomes" id="UP000030066">
    <property type="component" value="Chromosome"/>
</dbReference>
<evidence type="ECO:0000259" key="5">
    <source>
        <dbReference type="Pfam" id="PF01420"/>
    </source>
</evidence>
<dbReference type="REBASE" id="95967">
    <property type="entry name" value="S1.MspM1ORF4910P"/>
</dbReference>
<evidence type="ECO:0000256" key="2">
    <source>
        <dbReference type="ARBA" id="ARBA00022747"/>
    </source>
</evidence>
<organism evidence="6 7">
    <name type="scientific">Candidatus Malacoplasma girerdii</name>
    <dbReference type="NCBI Taxonomy" id="1318617"/>
    <lineage>
        <taxon>Bacteria</taxon>
        <taxon>Bacillati</taxon>
        <taxon>Mycoplasmatota</taxon>
        <taxon>Mycoplasmoidales</taxon>
        <taxon>Mycoplasmoidaceae</taxon>
        <taxon>Malacoplasma</taxon>
    </lineage>
</organism>